<dbReference type="OrthoDB" id="296996at2759"/>
<dbReference type="InterPro" id="IPR018247">
    <property type="entry name" value="EF_Hand_1_Ca_BS"/>
</dbReference>
<dbReference type="AlphaFoldDB" id="A0A8S1QIE2"/>
<dbReference type="CDD" id="cd00051">
    <property type="entry name" value="EFh"/>
    <property type="match status" value="1"/>
</dbReference>
<dbReference type="Proteomes" id="UP000692954">
    <property type="component" value="Unassembled WGS sequence"/>
</dbReference>
<protein>
    <recommendedName>
        <fullName evidence="1">EF-hand domain-containing protein</fullName>
    </recommendedName>
</protein>
<comment type="caution">
    <text evidence="2">The sequence shown here is derived from an EMBL/GenBank/DDBJ whole genome shotgun (WGS) entry which is preliminary data.</text>
</comment>
<evidence type="ECO:0000259" key="1">
    <source>
        <dbReference type="PROSITE" id="PS50222"/>
    </source>
</evidence>
<dbReference type="GO" id="GO:0005509">
    <property type="term" value="F:calcium ion binding"/>
    <property type="evidence" value="ECO:0007669"/>
    <property type="project" value="InterPro"/>
</dbReference>
<dbReference type="PROSITE" id="PS00018">
    <property type="entry name" value="EF_HAND_1"/>
    <property type="match status" value="2"/>
</dbReference>
<gene>
    <name evidence="2" type="ORF">PSON_ATCC_30995.1.T1070143</name>
</gene>
<dbReference type="SMART" id="SM00054">
    <property type="entry name" value="EFh"/>
    <property type="match status" value="2"/>
</dbReference>
<proteinExistence type="predicted"/>
<sequence>MDKNVSKKLKSFETVNWLKNRFKNQVRDKYILNDKELKEQIMMKAVFKSIDRDKSKFLDRQELYDMFKRYGINITKNKLKEFFKRIDQDEDDKLNWNDFKQALQNQEALQMFAELMRKIKESSEKKGKLDELSFIPLSFPNMIQYMNYCVLREELIQKINSNQLNTQQKVKQCKNLLSLEDICYNRVIELKDDDEEDQEAAFIKQAKKSNDHQQIAILKRLQEKEQIELRQNRIRKLSTSQYYKSETEQTTRSMRRKSKQLSADQNQFVQQECKLIDYLVSENQREFPVLQKDAQQKHQIQMLMSERIFESENPYKYNHQINKYKNDSSQTEILKGQHFTTQHLINHRTPMKLSQRKPLHTPKRIRIISQTELSRNSHKT</sequence>
<evidence type="ECO:0000313" key="3">
    <source>
        <dbReference type="Proteomes" id="UP000692954"/>
    </source>
</evidence>
<feature type="domain" description="EF-hand" evidence="1">
    <location>
        <begin position="74"/>
        <end position="109"/>
    </location>
</feature>
<reference evidence="2" key="1">
    <citation type="submission" date="2021-01" db="EMBL/GenBank/DDBJ databases">
        <authorList>
            <consortium name="Genoscope - CEA"/>
            <person name="William W."/>
        </authorList>
    </citation>
    <scope>NUCLEOTIDE SEQUENCE</scope>
</reference>
<keyword evidence="3" id="KW-1185">Reference proteome</keyword>
<dbReference type="PROSITE" id="PS50222">
    <property type="entry name" value="EF_HAND_2"/>
    <property type="match status" value="2"/>
</dbReference>
<evidence type="ECO:0000313" key="2">
    <source>
        <dbReference type="EMBL" id="CAD8115106.1"/>
    </source>
</evidence>
<feature type="domain" description="EF-hand" evidence="1">
    <location>
        <begin position="38"/>
        <end position="73"/>
    </location>
</feature>
<accession>A0A8S1QIE2</accession>
<dbReference type="EMBL" id="CAJJDN010000107">
    <property type="protein sequence ID" value="CAD8115106.1"/>
    <property type="molecule type" value="Genomic_DNA"/>
</dbReference>
<organism evidence="2 3">
    <name type="scientific">Paramecium sonneborni</name>
    <dbReference type="NCBI Taxonomy" id="65129"/>
    <lineage>
        <taxon>Eukaryota</taxon>
        <taxon>Sar</taxon>
        <taxon>Alveolata</taxon>
        <taxon>Ciliophora</taxon>
        <taxon>Intramacronucleata</taxon>
        <taxon>Oligohymenophorea</taxon>
        <taxon>Peniculida</taxon>
        <taxon>Parameciidae</taxon>
        <taxon>Paramecium</taxon>
    </lineage>
</organism>
<dbReference type="Pfam" id="PF13499">
    <property type="entry name" value="EF-hand_7"/>
    <property type="match status" value="1"/>
</dbReference>
<name>A0A8S1QIE2_9CILI</name>
<dbReference type="InterPro" id="IPR002048">
    <property type="entry name" value="EF_hand_dom"/>
</dbReference>